<reference evidence="7" key="1">
    <citation type="submission" date="2021-01" db="EMBL/GenBank/DDBJ databases">
        <authorList>
            <person name="Corre E."/>
            <person name="Pelletier E."/>
            <person name="Niang G."/>
            <person name="Scheremetjew M."/>
            <person name="Finn R."/>
            <person name="Kale V."/>
            <person name="Holt S."/>
            <person name="Cochrane G."/>
            <person name="Meng A."/>
            <person name="Brown T."/>
            <person name="Cohen L."/>
        </authorList>
    </citation>
    <scope>NUCLEOTIDE SEQUENCE</scope>
</reference>
<accession>A0A7S1FJ16</accession>
<dbReference type="PROSITE" id="PS51450">
    <property type="entry name" value="LRR"/>
    <property type="match status" value="6"/>
</dbReference>
<evidence type="ECO:0000313" key="7">
    <source>
        <dbReference type="EMBL" id="CAD8868752.1"/>
    </source>
</evidence>
<dbReference type="Gene3D" id="3.80.10.10">
    <property type="entry name" value="Ribonuclease Inhibitor"/>
    <property type="match status" value="2"/>
</dbReference>
<name>A0A7S1FJ16_NOCSC</name>
<evidence type="ECO:0000256" key="2">
    <source>
        <dbReference type="ARBA" id="ARBA00022614"/>
    </source>
</evidence>
<evidence type="ECO:0000256" key="3">
    <source>
        <dbReference type="ARBA" id="ARBA00022737"/>
    </source>
</evidence>
<keyword evidence="4" id="KW-0539">Nucleus</keyword>
<proteinExistence type="inferred from homology"/>
<gene>
    <name evidence="7" type="ORF">NSCI0253_LOCUS43108</name>
</gene>
<organism evidence="7">
    <name type="scientific">Noctiluca scintillans</name>
    <name type="common">Sea sparkle</name>
    <name type="synonym">Red tide dinoflagellate</name>
    <dbReference type="NCBI Taxonomy" id="2966"/>
    <lineage>
        <taxon>Eukaryota</taxon>
        <taxon>Sar</taxon>
        <taxon>Alveolata</taxon>
        <taxon>Dinophyceae</taxon>
        <taxon>Noctilucales</taxon>
        <taxon>Noctilucaceae</taxon>
        <taxon>Noctiluca</taxon>
    </lineage>
</organism>
<protein>
    <recommendedName>
        <fullName evidence="8">Protein phosphatase 1 regulatory subunit 7</fullName>
    </recommendedName>
</protein>
<dbReference type="AlphaFoldDB" id="A0A7S1FJ16"/>
<dbReference type="GO" id="GO:0005634">
    <property type="term" value="C:nucleus"/>
    <property type="evidence" value="ECO:0007669"/>
    <property type="project" value="UniProtKB-SubCell"/>
</dbReference>
<dbReference type="InterPro" id="IPR032675">
    <property type="entry name" value="LRR_dom_sf"/>
</dbReference>
<comment type="similarity">
    <text evidence="5">Belongs to the SDS22 family.</text>
</comment>
<dbReference type="InterPro" id="IPR001611">
    <property type="entry name" value="Leu-rich_rpt"/>
</dbReference>
<evidence type="ECO:0000256" key="6">
    <source>
        <dbReference type="SAM" id="MobiDB-lite"/>
    </source>
</evidence>
<keyword evidence="2" id="KW-0433">Leucine-rich repeat</keyword>
<feature type="region of interest" description="Disordered" evidence="6">
    <location>
        <begin position="60"/>
        <end position="95"/>
    </location>
</feature>
<comment type="subcellular location">
    <subcellularLocation>
        <location evidence="1">Nucleus</location>
    </subcellularLocation>
</comment>
<dbReference type="Pfam" id="PF13855">
    <property type="entry name" value="LRR_8"/>
    <property type="match status" value="1"/>
</dbReference>
<dbReference type="PANTHER" id="PTHR45973:SF23">
    <property type="entry name" value="PROTEIN PHOSPHATASE 1 REGULATORY SUBUNIT 7"/>
    <property type="match status" value="1"/>
</dbReference>
<dbReference type="SMART" id="SM00365">
    <property type="entry name" value="LRR_SD22"/>
    <property type="match status" value="8"/>
</dbReference>
<sequence length="417" mass="46333">MAQAQHQLPREVVEAMSEAELSTLQGAQAEDVAAAVETLAVEGAGTTPAHEVNDSDAVYEETTGAPAGGGPSQRRARVEYPEPEEDTGPTYYRIGVDHEYDPADEEIHFQCTRIRKLENLEPAGANLKTLCLIANCLEKIENLETNVNLRHLELYQNLIKKIENISHLKSLTVLDLSFNKIRSSASLGSCEFTQLDKLYLSSNKITDIEGVFHLTTLTMLEYGCNRLRAVPPELEKLSNLQELWLGKNKIVSMALPPLPKLRHLSMQNNRLEVWEGSLFTNASGLTHLYLGHNNLPDLPEEFSLLTNLVEVDLAKNAITVIRPMPQLTKLEELWMNDCQIKTLEEVRNLGSFPSLRTVYLERNPMHGLGNTASEEKYKAAILEAVPDLVQLDALTLNSSVTVITDGSEKTVIGIRKA</sequence>
<dbReference type="EMBL" id="HBFQ01060892">
    <property type="protein sequence ID" value="CAD8868752.1"/>
    <property type="molecule type" value="Transcribed_RNA"/>
</dbReference>
<dbReference type="SMART" id="SM00369">
    <property type="entry name" value="LRR_TYP"/>
    <property type="match status" value="8"/>
</dbReference>
<evidence type="ECO:0000256" key="5">
    <source>
        <dbReference type="ARBA" id="ARBA00023460"/>
    </source>
</evidence>
<dbReference type="SUPFAM" id="SSF52058">
    <property type="entry name" value="L domain-like"/>
    <property type="match status" value="1"/>
</dbReference>
<evidence type="ECO:0000256" key="4">
    <source>
        <dbReference type="ARBA" id="ARBA00023242"/>
    </source>
</evidence>
<dbReference type="InterPro" id="IPR050576">
    <property type="entry name" value="Cilia_flagella_integrity"/>
</dbReference>
<dbReference type="PANTHER" id="PTHR45973">
    <property type="entry name" value="PROTEIN PHOSPHATASE 1 REGULATORY SUBUNIT SDS22-RELATED"/>
    <property type="match status" value="1"/>
</dbReference>
<dbReference type="InterPro" id="IPR025875">
    <property type="entry name" value="Leu-rich_rpt_4"/>
</dbReference>
<evidence type="ECO:0008006" key="8">
    <source>
        <dbReference type="Google" id="ProtNLM"/>
    </source>
</evidence>
<keyword evidence="3" id="KW-0677">Repeat</keyword>
<evidence type="ECO:0000256" key="1">
    <source>
        <dbReference type="ARBA" id="ARBA00004123"/>
    </source>
</evidence>
<dbReference type="InterPro" id="IPR003591">
    <property type="entry name" value="Leu-rich_rpt_typical-subtyp"/>
</dbReference>
<dbReference type="Pfam" id="PF12799">
    <property type="entry name" value="LRR_4"/>
    <property type="match status" value="1"/>
</dbReference>